<gene>
    <name evidence="1" type="ORF">QO002_001437</name>
</gene>
<dbReference type="Proteomes" id="UP001230207">
    <property type="component" value="Unassembled WGS sequence"/>
</dbReference>
<proteinExistence type="predicted"/>
<evidence type="ECO:0000313" key="2">
    <source>
        <dbReference type="Proteomes" id="UP001230207"/>
    </source>
</evidence>
<keyword evidence="2" id="KW-1185">Reference proteome</keyword>
<comment type="caution">
    <text evidence="1">The sequence shown here is derived from an EMBL/GenBank/DDBJ whole genome shotgun (WGS) entry which is preliminary data.</text>
</comment>
<name>A0ABU0BNJ8_9HYPH</name>
<sequence>MARDSRNLWEGEQVRYLAGSRQEYIDTPQMRAVVGTSIRHHLTGLYQDFIEDNAMIASLRARELSSVEVYGGAALATTSIPEGFVQLKRMTFQSQLKGVIRAESQSVLIPLAQAPMMEGSRLYSWDVLSRPL</sequence>
<organism evidence="1 2">
    <name type="scientific">Pararhizobium capsulatum DSM 1112</name>
    <dbReference type="NCBI Taxonomy" id="1121113"/>
    <lineage>
        <taxon>Bacteria</taxon>
        <taxon>Pseudomonadati</taxon>
        <taxon>Pseudomonadota</taxon>
        <taxon>Alphaproteobacteria</taxon>
        <taxon>Hyphomicrobiales</taxon>
        <taxon>Rhizobiaceae</taxon>
        <taxon>Rhizobium/Agrobacterium group</taxon>
        <taxon>Pararhizobium</taxon>
    </lineage>
</organism>
<accession>A0ABU0BNJ8</accession>
<reference evidence="1 2" key="1">
    <citation type="submission" date="2023-07" db="EMBL/GenBank/DDBJ databases">
        <title>Genomic Encyclopedia of Type Strains, Phase IV (KMG-IV): sequencing the most valuable type-strain genomes for metagenomic binning, comparative biology and taxonomic classification.</title>
        <authorList>
            <person name="Goeker M."/>
        </authorList>
    </citation>
    <scope>NUCLEOTIDE SEQUENCE [LARGE SCALE GENOMIC DNA]</scope>
    <source>
        <strain evidence="1 2">DSM 1112</strain>
    </source>
</reference>
<dbReference type="RefSeq" id="WP_307228075.1">
    <property type="nucleotide sequence ID" value="NZ_JAUSVF010000001.1"/>
</dbReference>
<dbReference type="EMBL" id="JAUSVF010000001">
    <property type="protein sequence ID" value="MDQ0319299.1"/>
    <property type="molecule type" value="Genomic_DNA"/>
</dbReference>
<evidence type="ECO:0000313" key="1">
    <source>
        <dbReference type="EMBL" id="MDQ0319299.1"/>
    </source>
</evidence>
<protein>
    <submittedName>
        <fullName evidence="1">Uncharacterized protein</fullName>
    </submittedName>
</protein>